<dbReference type="InterPro" id="IPR036179">
    <property type="entry name" value="Ig-like_dom_sf"/>
</dbReference>
<dbReference type="SUPFAM" id="SSF48726">
    <property type="entry name" value="Immunoglobulin"/>
    <property type="match status" value="1"/>
</dbReference>
<dbReference type="EnsemblMetazoa" id="Aqu2.1.05934_001">
    <property type="protein sequence ID" value="Aqu2.1.05934_001"/>
    <property type="gene ID" value="Aqu2.1.05934"/>
</dbReference>
<proteinExistence type="predicted"/>
<protein>
    <recommendedName>
        <fullName evidence="2">Ig-like domain-containing protein</fullName>
    </recommendedName>
</protein>
<accession>A0A1X7SUV4</accession>
<organism evidence="1">
    <name type="scientific">Amphimedon queenslandica</name>
    <name type="common">Sponge</name>
    <dbReference type="NCBI Taxonomy" id="400682"/>
    <lineage>
        <taxon>Eukaryota</taxon>
        <taxon>Metazoa</taxon>
        <taxon>Porifera</taxon>
        <taxon>Demospongiae</taxon>
        <taxon>Heteroscleromorpha</taxon>
        <taxon>Haplosclerida</taxon>
        <taxon>Niphatidae</taxon>
        <taxon>Amphimedon</taxon>
    </lineage>
</organism>
<evidence type="ECO:0008006" key="2">
    <source>
        <dbReference type="Google" id="ProtNLM"/>
    </source>
</evidence>
<dbReference type="InterPro" id="IPR013783">
    <property type="entry name" value="Ig-like_fold"/>
</dbReference>
<dbReference type="InParanoid" id="A0A1X7SUV4"/>
<name>A0A1X7SUV4_AMPQE</name>
<evidence type="ECO:0000313" key="1">
    <source>
        <dbReference type="EnsemblMetazoa" id="Aqu2.1.05934_001"/>
    </source>
</evidence>
<reference evidence="1" key="1">
    <citation type="submission" date="2017-05" db="UniProtKB">
        <authorList>
            <consortium name="EnsemblMetazoa"/>
        </authorList>
    </citation>
    <scope>IDENTIFICATION</scope>
</reference>
<dbReference type="AlphaFoldDB" id="A0A1X7SUV4"/>
<dbReference type="Gene3D" id="2.60.40.10">
    <property type="entry name" value="Immunoglobulins"/>
    <property type="match status" value="1"/>
</dbReference>
<sequence length="87" mass="9392">TSASIHFIIVPETQYVYVNDTVTFECAINVSQNDLFFVTYPSVDGSELSSGGMVSLTLTATSEVNGTEVTCRALNVATTEPAYIYVQ</sequence>